<dbReference type="InterPro" id="IPR003594">
    <property type="entry name" value="HATPase_dom"/>
</dbReference>
<accession>A0ABQ2AXI6</accession>
<feature type="domain" description="Histidine kinase/HSP90-like ATPase" evidence="5">
    <location>
        <begin position="469"/>
        <end position="559"/>
    </location>
</feature>
<dbReference type="InterPro" id="IPR029016">
    <property type="entry name" value="GAF-like_dom_sf"/>
</dbReference>
<dbReference type="RefSeq" id="WP_188572639.1">
    <property type="nucleotide sequence ID" value="NZ_BMFW01000019.1"/>
</dbReference>
<dbReference type="Gene3D" id="3.30.565.10">
    <property type="entry name" value="Histidine kinase-like ATPase, C-terminal domain"/>
    <property type="match status" value="1"/>
</dbReference>
<dbReference type="SMART" id="SM00387">
    <property type="entry name" value="HATPase_c"/>
    <property type="match status" value="1"/>
</dbReference>
<dbReference type="InterPro" id="IPR003018">
    <property type="entry name" value="GAF"/>
</dbReference>
<dbReference type="InterPro" id="IPR036890">
    <property type="entry name" value="HATPase_C_sf"/>
</dbReference>
<protein>
    <submittedName>
        <fullName evidence="6">Histidine kinase</fullName>
    </submittedName>
</protein>
<evidence type="ECO:0000256" key="1">
    <source>
        <dbReference type="ARBA" id="ARBA00022679"/>
    </source>
</evidence>
<gene>
    <name evidence="6" type="ORF">GCM10007170_32930</name>
</gene>
<comment type="caution">
    <text evidence="6">The sequence shown here is derived from an EMBL/GenBank/DDBJ whole genome shotgun (WGS) entry which is preliminary data.</text>
</comment>
<evidence type="ECO:0000259" key="4">
    <source>
        <dbReference type="SMART" id="SM00065"/>
    </source>
</evidence>
<dbReference type="PANTHER" id="PTHR24421">
    <property type="entry name" value="NITRATE/NITRITE SENSOR PROTEIN NARX-RELATED"/>
    <property type="match status" value="1"/>
</dbReference>
<dbReference type="CDD" id="cd16917">
    <property type="entry name" value="HATPase_UhpB-NarQ-NarX-like"/>
    <property type="match status" value="1"/>
</dbReference>
<feature type="domain" description="GAF" evidence="4">
    <location>
        <begin position="46"/>
        <end position="193"/>
    </location>
</feature>
<dbReference type="PANTHER" id="PTHR24421:SF56">
    <property type="entry name" value="OXYGEN SENSOR HISTIDINE KINASE RESPONSE REGULATOR DOST"/>
    <property type="match status" value="1"/>
</dbReference>
<dbReference type="Proteomes" id="UP000643279">
    <property type="component" value="Unassembled WGS sequence"/>
</dbReference>
<dbReference type="Pfam" id="PF13185">
    <property type="entry name" value="GAF_2"/>
    <property type="match status" value="1"/>
</dbReference>
<dbReference type="GO" id="GO:0016301">
    <property type="term" value="F:kinase activity"/>
    <property type="evidence" value="ECO:0007669"/>
    <property type="project" value="UniProtKB-KW"/>
</dbReference>
<keyword evidence="2 6" id="KW-0418">Kinase</keyword>
<evidence type="ECO:0000256" key="2">
    <source>
        <dbReference type="ARBA" id="ARBA00022777"/>
    </source>
</evidence>
<dbReference type="InterPro" id="IPR050482">
    <property type="entry name" value="Sensor_HK_TwoCompSys"/>
</dbReference>
<dbReference type="Gene3D" id="1.20.5.1930">
    <property type="match status" value="1"/>
</dbReference>
<dbReference type="Pfam" id="PF02518">
    <property type="entry name" value="HATPase_c"/>
    <property type="match status" value="1"/>
</dbReference>
<dbReference type="SUPFAM" id="SSF55874">
    <property type="entry name" value="ATPase domain of HSP90 chaperone/DNA topoisomerase II/histidine kinase"/>
    <property type="match status" value="1"/>
</dbReference>
<proteinExistence type="predicted"/>
<keyword evidence="3" id="KW-0902">Two-component regulatory system</keyword>
<sequence>MWREPIRRRTRELLREFVERADDLVRAQEHVEGLLGAVVSMTEDLTLEAVLDRLVQSACEFVGARYGALGVIGDDQQLSHFITVGIDQEGARVIGDLPTGHGVLGQLIREPKPLRLHDLGEHPIAVGFPANHPPMSTFLGVPVRVRNEVFGNLYLTEKIGDQDFTAEDEDLAVALAAAAGVAIQNAKLFDDSKRRQRWLEAGMEVSDRLKDQPRSDTENLDMIAERALNASASVLSLIASASTDGTIRCRTLVGAQSMPGGQELPAAAVLSEVLESGESKALADPLQVFDPTSAEKLGPVLVAALGSNSDGHRDSVLILARAPGGSRYTEVDVEQSAVFASRIGLTLDLLKANQLREEHALFIDRERIAADLHDLVIQRLFAAGLSIQGLRRYTSDPPAHERRIAGITSELDDCIHQLRDTIYSLQAREPDQELLSGRVLRAVQEAATAAGFLPRIQLSGPVDDAVSDEVAEQLLRVLHESVSNAVRHSGSEDISIVLAAQDGEVVLTVSDNGRGFKDPARVSGLNNMKNRAARLGGSCIVDSALGEGTSVIWTAPTAG</sequence>
<dbReference type="SUPFAM" id="SSF55781">
    <property type="entry name" value="GAF domain-like"/>
    <property type="match status" value="1"/>
</dbReference>
<keyword evidence="1" id="KW-0808">Transferase</keyword>
<dbReference type="Gene3D" id="3.30.450.40">
    <property type="match status" value="1"/>
</dbReference>
<name>A0ABQ2AXI6_9MICC</name>
<reference evidence="7" key="1">
    <citation type="journal article" date="2019" name="Int. J. Syst. Evol. Microbiol.">
        <title>The Global Catalogue of Microorganisms (GCM) 10K type strain sequencing project: providing services to taxonomists for standard genome sequencing and annotation.</title>
        <authorList>
            <consortium name="The Broad Institute Genomics Platform"/>
            <consortium name="The Broad Institute Genome Sequencing Center for Infectious Disease"/>
            <person name="Wu L."/>
            <person name="Ma J."/>
        </authorList>
    </citation>
    <scope>NUCLEOTIDE SEQUENCE [LARGE SCALE GENOMIC DNA]</scope>
    <source>
        <strain evidence="7">CGMCC 1.12778</strain>
    </source>
</reference>
<evidence type="ECO:0000313" key="7">
    <source>
        <dbReference type="Proteomes" id="UP000643279"/>
    </source>
</evidence>
<evidence type="ECO:0000259" key="5">
    <source>
        <dbReference type="SMART" id="SM00387"/>
    </source>
</evidence>
<dbReference type="EMBL" id="BMFW01000019">
    <property type="protein sequence ID" value="GGH99028.1"/>
    <property type="molecule type" value="Genomic_DNA"/>
</dbReference>
<evidence type="ECO:0000313" key="6">
    <source>
        <dbReference type="EMBL" id="GGH99028.1"/>
    </source>
</evidence>
<keyword evidence="7" id="KW-1185">Reference proteome</keyword>
<organism evidence="6 7">
    <name type="scientific">Arthrobacter liuii</name>
    <dbReference type="NCBI Taxonomy" id="1476996"/>
    <lineage>
        <taxon>Bacteria</taxon>
        <taxon>Bacillati</taxon>
        <taxon>Actinomycetota</taxon>
        <taxon>Actinomycetes</taxon>
        <taxon>Micrococcales</taxon>
        <taxon>Micrococcaceae</taxon>
        <taxon>Arthrobacter</taxon>
    </lineage>
</organism>
<dbReference type="SMART" id="SM00065">
    <property type="entry name" value="GAF"/>
    <property type="match status" value="1"/>
</dbReference>
<dbReference type="InterPro" id="IPR011712">
    <property type="entry name" value="Sig_transdc_His_kin_sub3_dim/P"/>
</dbReference>
<dbReference type="Pfam" id="PF07730">
    <property type="entry name" value="HisKA_3"/>
    <property type="match status" value="1"/>
</dbReference>
<evidence type="ECO:0000256" key="3">
    <source>
        <dbReference type="ARBA" id="ARBA00023012"/>
    </source>
</evidence>